<comment type="caution">
    <text evidence="3">The sequence shown here is derived from an EMBL/GenBank/DDBJ whole genome shotgun (WGS) entry which is preliminary data.</text>
</comment>
<dbReference type="Proteomes" id="UP000558997">
    <property type="component" value="Unassembled WGS sequence"/>
</dbReference>
<dbReference type="SUPFAM" id="SSF47413">
    <property type="entry name" value="lambda repressor-like DNA-binding domains"/>
    <property type="match status" value="1"/>
</dbReference>
<dbReference type="InterPro" id="IPR050807">
    <property type="entry name" value="TransReg_Diox_bact_type"/>
</dbReference>
<evidence type="ECO:0000259" key="2">
    <source>
        <dbReference type="PROSITE" id="PS50943"/>
    </source>
</evidence>
<dbReference type="InterPro" id="IPR010982">
    <property type="entry name" value="Lambda_DNA-bd_dom_sf"/>
</dbReference>
<evidence type="ECO:0000313" key="3">
    <source>
        <dbReference type="EMBL" id="MBB5984010.1"/>
    </source>
</evidence>
<dbReference type="SMART" id="SM00530">
    <property type="entry name" value="HTH_XRE"/>
    <property type="match status" value="1"/>
</dbReference>
<dbReference type="EMBL" id="JACHNF010000002">
    <property type="protein sequence ID" value="MBB5984010.1"/>
    <property type="molecule type" value="Genomic_DNA"/>
</dbReference>
<accession>A0A841E506</accession>
<name>A0A841E506_9ACTN</name>
<dbReference type="CDD" id="cd00093">
    <property type="entry name" value="HTH_XRE"/>
    <property type="match status" value="1"/>
</dbReference>
<sequence>MNHDTPDHTPNTGDAVRRIRYRRKLTQEELAERAGLSEATVKSIETGKRQGRMPTLAKLARALGVSTTDLLIPAAGAPVVPEADPDGLLAVRRALTPPLGIDLTGDLEPEQPGPWVETLAYAERLYMDDRYDAVLQAVPVLIEEASILHRANPAEPRPLAQAYLYAANALTQLRQLDLANHALDKAMRVAYDTGDELLAAWAVGIQCWTLLLQRRFREVEQLAVQTAERIEPKMSDPASPQVATWGWLMMRASAAAIRDARTDDAETYMRQAKMAASRLDGEQLAASAGVGVWSPPPVRRFCETTVGFKSVENAILIGEHGKGLELAARVVPSRIPTVNNRNRHKLDLAAAHVASGNQADAIESLMDLRDAAPKWLSHQGYAREMIRELVEHRRRAYADQLGELADHVGLPV</sequence>
<evidence type="ECO:0000313" key="4">
    <source>
        <dbReference type="Proteomes" id="UP000558997"/>
    </source>
</evidence>
<dbReference type="InterPro" id="IPR011990">
    <property type="entry name" value="TPR-like_helical_dom_sf"/>
</dbReference>
<dbReference type="GO" id="GO:0003700">
    <property type="term" value="F:DNA-binding transcription factor activity"/>
    <property type="evidence" value="ECO:0007669"/>
    <property type="project" value="TreeGrafter"/>
</dbReference>
<dbReference type="GO" id="GO:0003677">
    <property type="term" value="F:DNA binding"/>
    <property type="evidence" value="ECO:0007669"/>
    <property type="project" value="UniProtKB-KW"/>
</dbReference>
<dbReference type="Gene3D" id="1.10.260.40">
    <property type="entry name" value="lambda repressor-like DNA-binding domains"/>
    <property type="match status" value="1"/>
</dbReference>
<evidence type="ECO:0000256" key="1">
    <source>
        <dbReference type="ARBA" id="ARBA00023125"/>
    </source>
</evidence>
<dbReference type="PANTHER" id="PTHR46797:SF1">
    <property type="entry name" value="METHYLPHOSPHONATE SYNTHASE"/>
    <property type="match status" value="1"/>
</dbReference>
<feature type="domain" description="HTH cro/C1-type" evidence="2">
    <location>
        <begin position="16"/>
        <end position="70"/>
    </location>
</feature>
<proteinExistence type="predicted"/>
<dbReference type="RefSeq" id="WP_184845107.1">
    <property type="nucleotide sequence ID" value="NZ_BAAAVN010000031.1"/>
</dbReference>
<organism evidence="3 4">
    <name type="scientific">Kribbella solani</name>
    <dbReference type="NCBI Taxonomy" id="236067"/>
    <lineage>
        <taxon>Bacteria</taxon>
        <taxon>Bacillati</taxon>
        <taxon>Actinomycetota</taxon>
        <taxon>Actinomycetes</taxon>
        <taxon>Propionibacteriales</taxon>
        <taxon>Kribbellaceae</taxon>
        <taxon>Kribbella</taxon>
    </lineage>
</organism>
<gene>
    <name evidence="3" type="ORF">HDA44_007425</name>
</gene>
<dbReference type="AlphaFoldDB" id="A0A841E506"/>
<dbReference type="PROSITE" id="PS50943">
    <property type="entry name" value="HTH_CROC1"/>
    <property type="match status" value="1"/>
</dbReference>
<dbReference type="GO" id="GO:0005829">
    <property type="term" value="C:cytosol"/>
    <property type="evidence" value="ECO:0007669"/>
    <property type="project" value="TreeGrafter"/>
</dbReference>
<dbReference type="Pfam" id="PF01381">
    <property type="entry name" value="HTH_3"/>
    <property type="match status" value="1"/>
</dbReference>
<reference evidence="3 4" key="1">
    <citation type="submission" date="2020-08" db="EMBL/GenBank/DDBJ databases">
        <title>Sequencing the genomes of 1000 actinobacteria strains.</title>
        <authorList>
            <person name="Klenk H.-P."/>
        </authorList>
    </citation>
    <scope>NUCLEOTIDE SEQUENCE [LARGE SCALE GENOMIC DNA]</scope>
    <source>
        <strain evidence="3 4">DSM 17294</strain>
    </source>
</reference>
<dbReference type="SUPFAM" id="SSF48452">
    <property type="entry name" value="TPR-like"/>
    <property type="match status" value="1"/>
</dbReference>
<protein>
    <submittedName>
        <fullName evidence="3">Transcriptional regulator with XRE-family HTH domain</fullName>
    </submittedName>
</protein>
<keyword evidence="1" id="KW-0238">DNA-binding</keyword>
<dbReference type="PANTHER" id="PTHR46797">
    <property type="entry name" value="HTH-TYPE TRANSCRIPTIONAL REGULATOR"/>
    <property type="match status" value="1"/>
</dbReference>
<keyword evidence="4" id="KW-1185">Reference proteome</keyword>
<dbReference type="InterPro" id="IPR001387">
    <property type="entry name" value="Cro/C1-type_HTH"/>
</dbReference>